<dbReference type="InterPro" id="IPR020846">
    <property type="entry name" value="MFS_dom"/>
</dbReference>
<dbReference type="Pfam" id="PF00083">
    <property type="entry name" value="Sugar_tr"/>
    <property type="match status" value="1"/>
</dbReference>
<comment type="similarity">
    <text evidence="2 9">Belongs to the major facilitator superfamily. Sugar transporter (TC 2.A.1.1) family.</text>
</comment>
<keyword evidence="8 10" id="KW-0472">Membrane</keyword>
<keyword evidence="7 10" id="KW-1133">Transmembrane helix</keyword>
<feature type="domain" description="Major facilitator superfamily (MFS) profile" evidence="11">
    <location>
        <begin position="26"/>
        <end position="445"/>
    </location>
</feature>
<dbReference type="PANTHER" id="PTHR48020">
    <property type="entry name" value="PROTON MYO-INOSITOL COTRANSPORTER"/>
    <property type="match status" value="1"/>
</dbReference>
<protein>
    <submittedName>
        <fullName evidence="12">Putative metabolite transport protein YwtG</fullName>
    </submittedName>
</protein>
<feature type="transmembrane region" description="Helical" evidence="10">
    <location>
        <begin position="29"/>
        <end position="51"/>
    </location>
</feature>
<evidence type="ECO:0000256" key="8">
    <source>
        <dbReference type="ARBA" id="ARBA00023136"/>
    </source>
</evidence>
<feature type="transmembrane region" description="Helical" evidence="10">
    <location>
        <begin position="253"/>
        <end position="279"/>
    </location>
</feature>
<feature type="transmembrane region" description="Helical" evidence="10">
    <location>
        <begin position="324"/>
        <end position="349"/>
    </location>
</feature>
<keyword evidence="13" id="KW-1185">Reference proteome</keyword>
<gene>
    <name evidence="12" type="primary">ywtG</name>
    <name evidence="12" type="ORF">GCM10012275_16570</name>
</gene>
<evidence type="ECO:0000259" key="11">
    <source>
        <dbReference type="PROSITE" id="PS50850"/>
    </source>
</evidence>
<feature type="transmembrane region" description="Helical" evidence="10">
    <location>
        <begin position="291"/>
        <end position="312"/>
    </location>
</feature>
<evidence type="ECO:0000256" key="6">
    <source>
        <dbReference type="ARBA" id="ARBA00022692"/>
    </source>
</evidence>
<evidence type="ECO:0000313" key="13">
    <source>
        <dbReference type="Proteomes" id="UP000637578"/>
    </source>
</evidence>
<dbReference type="InterPro" id="IPR005829">
    <property type="entry name" value="Sugar_transporter_CS"/>
</dbReference>
<proteinExistence type="inferred from homology"/>
<dbReference type="GO" id="GO:0022857">
    <property type="term" value="F:transmembrane transporter activity"/>
    <property type="evidence" value="ECO:0007669"/>
    <property type="project" value="InterPro"/>
</dbReference>
<sequence>MNGNQQELATADPHDGVGTRALVYRITGIAALGGLLFGYDTGVISGALLFITDEFGLSPFTSGLVVAVILVGAMIGAFGVGPLADRYGRRRAIMAAAVVFGGGALLAAFATSAAMLILARAVLGLAVGSASVLVPMFISEVSPPRLRGRLVAVNQLMITIGIMFAYAFNYVFAAGGDWRAMFGVAIVPSVALGVGMLFLPETPRWLVRAGRIDQARAVLARIRPGTDPTAELEQIMAVRPEGRVRLRELSAGWIRPAVVAGVGLQILGQATGVNTVIYYSPTIFGRTGLGISAAILATVGIGVVNVAMTLVGMALVDRIGRRRLLITGVSIMSVALLVLATTIAVLGASDLAATISFACVVVYIAAVAASLNVVVFIIPSEIYPLRVRGTAMSATLFANWGMNFAVSLTFLPLLAALGTAGTFWLYGGLCLLLVLFAALRIPETKGRSLEEIETDFRRRASARRE</sequence>
<dbReference type="AlphaFoldDB" id="A0A8J3CBW9"/>
<dbReference type="Gene3D" id="1.20.1250.20">
    <property type="entry name" value="MFS general substrate transporter like domains"/>
    <property type="match status" value="1"/>
</dbReference>
<dbReference type="Proteomes" id="UP000637578">
    <property type="component" value="Unassembled WGS sequence"/>
</dbReference>
<dbReference type="FunFam" id="1.20.1250.20:FF:000218">
    <property type="entry name" value="facilitated trehalose transporter Tret1"/>
    <property type="match status" value="1"/>
</dbReference>
<dbReference type="InterPro" id="IPR005828">
    <property type="entry name" value="MFS_sugar_transport-like"/>
</dbReference>
<dbReference type="InterPro" id="IPR003663">
    <property type="entry name" value="Sugar/inositol_transpt"/>
</dbReference>
<dbReference type="PANTHER" id="PTHR48020:SF12">
    <property type="entry name" value="PROTON MYO-INOSITOL COTRANSPORTER"/>
    <property type="match status" value="1"/>
</dbReference>
<feature type="transmembrane region" description="Helical" evidence="10">
    <location>
        <begin position="423"/>
        <end position="441"/>
    </location>
</feature>
<dbReference type="PROSITE" id="PS00216">
    <property type="entry name" value="SUGAR_TRANSPORT_1"/>
    <property type="match status" value="2"/>
</dbReference>
<evidence type="ECO:0000256" key="5">
    <source>
        <dbReference type="ARBA" id="ARBA00022597"/>
    </source>
</evidence>
<dbReference type="PROSITE" id="PS00217">
    <property type="entry name" value="SUGAR_TRANSPORT_2"/>
    <property type="match status" value="1"/>
</dbReference>
<feature type="transmembrane region" description="Helical" evidence="10">
    <location>
        <begin position="390"/>
        <end position="417"/>
    </location>
</feature>
<evidence type="ECO:0000256" key="3">
    <source>
        <dbReference type="ARBA" id="ARBA00022448"/>
    </source>
</evidence>
<evidence type="ECO:0000256" key="7">
    <source>
        <dbReference type="ARBA" id="ARBA00022989"/>
    </source>
</evidence>
<dbReference type="InterPro" id="IPR050814">
    <property type="entry name" value="Myo-inositol_Transporter"/>
</dbReference>
<dbReference type="InterPro" id="IPR036259">
    <property type="entry name" value="MFS_trans_sf"/>
</dbReference>
<keyword evidence="5" id="KW-0762">Sugar transport</keyword>
<evidence type="ECO:0000313" key="12">
    <source>
        <dbReference type="EMBL" id="GGM46228.1"/>
    </source>
</evidence>
<evidence type="ECO:0000256" key="2">
    <source>
        <dbReference type="ARBA" id="ARBA00010992"/>
    </source>
</evidence>
<dbReference type="PROSITE" id="PS50850">
    <property type="entry name" value="MFS"/>
    <property type="match status" value="1"/>
</dbReference>
<reference evidence="12" key="2">
    <citation type="submission" date="2020-09" db="EMBL/GenBank/DDBJ databases">
        <authorList>
            <person name="Sun Q."/>
            <person name="Zhou Y."/>
        </authorList>
    </citation>
    <scope>NUCLEOTIDE SEQUENCE</scope>
    <source>
        <strain evidence="12">CGMCC 4.5737</strain>
    </source>
</reference>
<feature type="transmembrane region" description="Helical" evidence="10">
    <location>
        <begin position="355"/>
        <end position="378"/>
    </location>
</feature>
<feature type="transmembrane region" description="Helical" evidence="10">
    <location>
        <begin position="117"/>
        <end position="138"/>
    </location>
</feature>
<reference evidence="12" key="1">
    <citation type="journal article" date="2014" name="Int. J. Syst. Evol. Microbiol.">
        <title>Complete genome sequence of Corynebacterium casei LMG S-19264T (=DSM 44701T), isolated from a smear-ripened cheese.</title>
        <authorList>
            <consortium name="US DOE Joint Genome Institute (JGI-PGF)"/>
            <person name="Walter F."/>
            <person name="Albersmeier A."/>
            <person name="Kalinowski J."/>
            <person name="Ruckert C."/>
        </authorList>
    </citation>
    <scope>NUCLEOTIDE SEQUENCE</scope>
    <source>
        <strain evidence="12">CGMCC 4.5737</strain>
    </source>
</reference>
<evidence type="ECO:0000256" key="9">
    <source>
        <dbReference type="RuleBase" id="RU003346"/>
    </source>
</evidence>
<evidence type="ECO:0000256" key="4">
    <source>
        <dbReference type="ARBA" id="ARBA00022475"/>
    </source>
</evidence>
<dbReference type="SUPFAM" id="SSF103473">
    <property type="entry name" value="MFS general substrate transporter"/>
    <property type="match status" value="1"/>
</dbReference>
<dbReference type="GO" id="GO:0005886">
    <property type="term" value="C:plasma membrane"/>
    <property type="evidence" value="ECO:0007669"/>
    <property type="project" value="UniProtKB-SubCell"/>
</dbReference>
<organism evidence="12 13">
    <name type="scientific">Longimycelium tulufanense</name>
    <dbReference type="NCBI Taxonomy" id="907463"/>
    <lineage>
        <taxon>Bacteria</taxon>
        <taxon>Bacillati</taxon>
        <taxon>Actinomycetota</taxon>
        <taxon>Actinomycetes</taxon>
        <taxon>Pseudonocardiales</taxon>
        <taxon>Pseudonocardiaceae</taxon>
        <taxon>Longimycelium</taxon>
    </lineage>
</organism>
<accession>A0A8J3CBW9</accession>
<dbReference type="RefSeq" id="WP_189055568.1">
    <property type="nucleotide sequence ID" value="NZ_BMMK01000005.1"/>
</dbReference>
<feature type="transmembrane region" description="Helical" evidence="10">
    <location>
        <begin position="150"/>
        <end position="172"/>
    </location>
</feature>
<feature type="transmembrane region" description="Helical" evidence="10">
    <location>
        <begin position="178"/>
        <end position="199"/>
    </location>
</feature>
<name>A0A8J3CBW9_9PSEU</name>
<keyword evidence="4" id="KW-1003">Cell membrane</keyword>
<dbReference type="PRINTS" id="PR00171">
    <property type="entry name" value="SUGRTRNSPORT"/>
</dbReference>
<evidence type="ECO:0000256" key="1">
    <source>
        <dbReference type="ARBA" id="ARBA00004651"/>
    </source>
</evidence>
<comment type="subcellular location">
    <subcellularLocation>
        <location evidence="1">Cell membrane</location>
        <topology evidence="1">Multi-pass membrane protein</topology>
    </subcellularLocation>
</comment>
<evidence type="ECO:0000256" key="10">
    <source>
        <dbReference type="SAM" id="Phobius"/>
    </source>
</evidence>
<dbReference type="NCBIfam" id="TIGR00879">
    <property type="entry name" value="SP"/>
    <property type="match status" value="1"/>
</dbReference>
<dbReference type="EMBL" id="BMMK01000005">
    <property type="protein sequence ID" value="GGM46228.1"/>
    <property type="molecule type" value="Genomic_DNA"/>
</dbReference>
<comment type="caution">
    <text evidence="12">The sequence shown here is derived from an EMBL/GenBank/DDBJ whole genome shotgun (WGS) entry which is preliminary data.</text>
</comment>
<feature type="transmembrane region" description="Helical" evidence="10">
    <location>
        <begin position="92"/>
        <end position="111"/>
    </location>
</feature>
<feature type="transmembrane region" description="Helical" evidence="10">
    <location>
        <begin position="57"/>
        <end position="80"/>
    </location>
</feature>
<keyword evidence="6 10" id="KW-0812">Transmembrane</keyword>
<keyword evidence="3 9" id="KW-0813">Transport</keyword>